<evidence type="ECO:0000313" key="1">
    <source>
        <dbReference type="EMBL" id="CAI9726256.1"/>
    </source>
</evidence>
<protein>
    <submittedName>
        <fullName evidence="1">Uncharacterized protein</fullName>
    </submittedName>
</protein>
<dbReference type="EMBL" id="OX597820">
    <property type="protein sequence ID" value="CAI9726256.1"/>
    <property type="molecule type" value="Genomic_DNA"/>
</dbReference>
<gene>
    <name evidence="1" type="ORF">OCTVUL_1B020285</name>
</gene>
<evidence type="ECO:0000313" key="2">
    <source>
        <dbReference type="Proteomes" id="UP001162480"/>
    </source>
</evidence>
<organism evidence="1 2">
    <name type="scientific">Octopus vulgaris</name>
    <name type="common">Common octopus</name>
    <dbReference type="NCBI Taxonomy" id="6645"/>
    <lineage>
        <taxon>Eukaryota</taxon>
        <taxon>Metazoa</taxon>
        <taxon>Spiralia</taxon>
        <taxon>Lophotrochozoa</taxon>
        <taxon>Mollusca</taxon>
        <taxon>Cephalopoda</taxon>
        <taxon>Coleoidea</taxon>
        <taxon>Octopodiformes</taxon>
        <taxon>Octopoda</taxon>
        <taxon>Incirrata</taxon>
        <taxon>Octopodidae</taxon>
        <taxon>Octopus</taxon>
    </lineage>
</organism>
<name>A0AA36B1J8_OCTVU</name>
<reference evidence="1" key="1">
    <citation type="submission" date="2023-08" db="EMBL/GenBank/DDBJ databases">
        <authorList>
            <person name="Alioto T."/>
            <person name="Alioto T."/>
            <person name="Gomez Garrido J."/>
        </authorList>
    </citation>
    <scope>NUCLEOTIDE SEQUENCE</scope>
</reference>
<proteinExistence type="predicted"/>
<dbReference type="Proteomes" id="UP001162480">
    <property type="component" value="Chromosome 7"/>
</dbReference>
<keyword evidence="2" id="KW-1185">Reference proteome</keyword>
<sequence length="69" mass="8005">MEMELLTLHILRKTYANDMAMGKAVITENLEDEKGNILNRKPQQHHHCFYDNETTNLMLSKKITGKCSL</sequence>
<accession>A0AA36B1J8</accession>
<dbReference type="AlphaFoldDB" id="A0AA36B1J8"/>